<dbReference type="PROSITE" id="PS50173">
    <property type="entry name" value="UMUC"/>
    <property type="match status" value="1"/>
</dbReference>
<evidence type="ECO:0000313" key="4">
    <source>
        <dbReference type="EMBL" id="RWU10146.1"/>
    </source>
</evidence>
<comment type="similarity">
    <text evidence="1">Belongs to the DNA polymerase type-Y family.</text>
</comment>
<dbReference type="PANTHER" id="PTHR35369:SF2">
    <property type="entry name" value="BLR3025 PROTEIN"/>
    <property type="match status" value="1"/>
</dbReference>
<evidence type="ECO:0000259" key="3">
    <source>
        <dbReference type="PROSITE" id="PS50173"/>
    </source>
</evidence>
<reference evidence="4 5" key="1">
    <citation type="submission" date="2018-06" db="EMBL/GenBank/DDBJ databases">
        <title>Pedobacter endophyticus sp. nov., an endophytic bacterium isolated from a leaf of Triticum aestivum.</title>
        <authorList>
            <person name="Zhang L."/>
        </authorList>
    </citation>
    <scope>NUCLEOTIDE SEQUENCE [LARGE SCALE GENOMIC DNA]</scope>
    <source>
        <strain evidence="4 5">CM134L-2</strain>
    </source>
</reference>
<dbReference type="OrthoDB" id="625722at2"/>
<feature type="domain" description="UmuC" evidence="3">
    <location>
        <begin position="1"/>
        <end position="112"/>
    </location>
</feature>
<dbReference type="Gene3D" id="3.30.70.270">
    <property type="match status" value="1"/>
</dbReference>
<dbReference type="Proteomes" id="UP000284120">
    <property type="component" value="Unassembled WGS sequence"/>
</dbReference>
<proteinExistence type="inferred from homology"/>
<dbReference type="Gene3D" id="3.40.1170.60">
    <property type="match status" value="1"/>
</dbReference>
<dbReference type="InterPro" id="IPR050356">
    <property type="entry name" value="SulA_CellDiv_inhibitor"/>
</dbReference>
<dbReference type="GO" id="GO:0006281">
    <property type="term" value="P:DNA repair"/>
    <property type="evidence" value="ECO:0007669"/>
    <property type="project" value="InterPro"/>
</dbReference>
<evidence type="ECO:0000256" key="2">
    <source>
        <dbReference type="ARBA" id="ARBA00022763"/>
    </source>
</evidence>
<dbReference type="PANTHER" id="PTHR35369">
    <property type="entry name" value="BLR3025 PROTEIN-RELATED"/>
    <property type="match status" value="1"/>
</dbReference>
<dbReference type="AlphaFoldDB" id="A0A3S3SWE1"/>
<evidence type="ECO:0000256" key="1">
    <source>
        <dbReference type="ARBA" id="ARBA00010945"/>
    </source>
</evidence>
<sequence>MNKRYVSIWFPHLVTDQMAIRQKELDGIAYALVTHERNKQIIIGVSYQAKKLGLKPNMPLADARIILPSLQAFKYQPLRQQKLLKMLAEWFIRYSPNIALAPPDGLFLEVSGCTHLWKGEKPYLQEISSRLKKAGYHFKIAMADTLGTAWAITHYGENQIVKSGEHLQALLPLPTKALRLEENILQRLAKLGFHTIDSFIHIASSTLRRRFGEEINLRIGQALGHQPEAFETISEPHPYQERLHCLEPIQTAKGIEIAIQTLLENLCILLQKDDVGFRNATLKCYRLDGELQQISIGTNQASIHIQHLFKLFELKIKQIEPDLGIELFIMEATKVEALPKQQEALWQIQAQSNLSEVSELLDRISIKAGKNAIRRYLPQEHHWPEHSIKAVTDPQQLPETEWQTHKLRPTVLLNQPEPIQVSAPIPDYPPMNFTYKGQLHRITKADGPERIEREWWLNEGKHRDYYYVEDEKGQRYWLFRLGHYHSKIAAQWFIHGFFA</sequence>
<keyword evidence="2" id="KW-0227">DNA damage</keyword>
<dbReference type="InterPro" id="IPR043128">
    <property type="entry name" value="Rev_trsase/Diguanyl_cyclase"/>
</dbReference>
<protein>
    <submittedName>
        <fullName evidence="4">DNA polymerase Y family protein</fullName>
    </submittedName>
</protein>
<dbReference type="SUPFAM" id="SSF56672">
    <property type="entry name" value="DNA/RNA polymerases"/>
    <property type="match status" value="1"/>
</dbReference>
<dbReference type="Pfam" id="PF00817">
    <property type="entry name" value="IMS"/>
    <property type="match status" value="1"/>
</dbReference>
<dbReference type="InterPro" id="IPR043502">
    <property type="entry name" value="DNA/RNA_pol_sf"/>
</dbReference>
<gene>
    <name evidence="4" type="ORF">DPV69_02030</name>
</gene>
<accession>A0A3S3SWE1</accession>
<organism evidence="4 5">
    <name type="scientific">Pedobacter chitinilyticus</name>
    <dbReference type="NCBI Taxonomy" id="2233776"/>
    <lineage>
        <taxon>Bacteria</taxon>
        <taxon>Pseudomonadati</taxon>
        <taxon>Bacteroidota</taxon>
        <taxon>Sphingobacteriia</taxon>
        <taxon>Sphingobacteriales</taxon>
        <taxon>Sphingobacteriaceae</taxon>
        <taxon>Pedobacter</taxon>
    </lineage>
</organism>
<dbReference type="InterPro" id="IPR001126">
    <property type="entry name" value="UmuC"/>
</dbReference>
<dbReference type="CDD" id="cd03468">
    <property type="entry name" value="PolY_like"/>
    <property type="match status" value="1"/>
</dbReference>
<comment type="caution">
    <text evidence="4">The sequence shown here is derived from an EMBL/GenBank/DDBJ whole genome shotgun (WGS) entry which is preliminary data.</text>
</comment>
<name>A0A3S3SWE1_9SPHI</name>
<dbReference type="RefSeq" id="WP_113645641.1">
    <property type="nucleotide sequence ID" value="NZ_QMHN01000001.1"/>
</dbReference>
<keyword evidence="5" id="KW-1185">Reference proteome</keyword>
<dbReference type="EMBL" id="SAYW01000001">
    <property type="protein sequence ID" value="RWU10146.1"/>
    <property type="molecule type" value="Genomic_DNA"/>
</dbReference>
<evidence type="ECO:0000313" key="5">
    <source>
        <dbReference type="Proteomes" id="UP000284120"/>
    </source>
</evidence>